<name>A0A8H4BCE1_MUCCL</name>
<protein>
    <submittedName>
        <fullName evidence="2">Uncharacterized protein</fullName>
    </submittedName>
</protein>
<evidence type="ECO:0000256" key="1">
    <source>
        <dbReference type="SAM" id="Phobius"/>
    </source>
</evidence>
<comment type="caution">
    <text evidence="2">The sequence shown here is derived from an EMBL/GenBank/DDBJ whole genome shotgun (WGS) entry which is preliminary data.</text>
</comment>
<sequence>MMRWLDTNDTSVSISLVGTVAGIVVGIGDFVFHQGIEHLSKVNDALIDVVYTQLIGVLFLVLGLSLGLG</sequence>
<organism evidence="2 3">
    <name type="scientific">Mucor circinelloides f. lusitanicus</name>
    <name type="common">Mucor racemosus var. lusitanicus</name>
    <dbReference type="NCBI Taxonomy" id="29924"/>
    <lineage>
        <taxon>Eukaryota</taxon>
        <taxon>Fungi</taxon>
        <taxon>Fungi incertae sedis</taxon>
        <taxon>Mucoromycota</taxon>
        <taxon>Mucoromycotina</taxon>
        <taxon>Mucoromycetes</taxon>
        <taxon>Mucorales</taxon>
        <taxon>Mucorineae</taxon>
        <taxon>Mucoraceae</taxon>
        <taxon>Mucor</taxon>
    </lineage>
</organism>
<feature type="transmembrane region" description="Helical" evidence="1">
    <location>
        <begin position="12"/>
        <end position="33"/>
    </location>
</feature>
<feature type="transmembrane region" description="Helical" evidence="1">
    <location>
        <begin position="45"/>
        <end position="68"/>
    </location>
</feature>
<gene>
    <name evidence="2" type="ORF">FB192DRAFT_1387672</name>
</gene>
<reference evidence="2 3" key="1">
    <citation type="submission" date="2019-09" db="EMBL/GenBank/DDBJ databases">
        <authorList>
            <consortium name="DOE Joint Genome Institute"/>
            <person name="Mondo S.J."/>
            <person name="Navarro-Mendoza M.I."/>
            <person name="Perez-Arques C."/>
            <person name="Panchal S."/>
            <person name="Nicolas F.E."/>
            <person name="Ganguly P."/>
            <person name="Pangilinan J."/>
            <person name="Grigoriev I."/>
            <person name="Heitman J."/>
            <person name="Sanya K."/>
            <person name="Garre V."/>
        </authorList>
    </citation>
    <scope>NUCLEOTIDE SEQUENCE [LARGE SCALE GENOMIC DNA]</scope>
    <source>
        <strain evidence="2 3">MU402</strain>
    </source>
</reference>
<dbReference type="EMBL" id="JAAECE010000006">
    <property type="protein sequence ID" value="KAF1799628.1"/>
    <property type="molecule type" value="Genomic_DNA"/>
</dbReference>
<evidence type="ECO:0000313" key="3">
    <source>
        <dbReference type="Proteomes" id="UP000469890"/>
    </source>
</evidence>
<keyword evidence="1" id="KW-1133">Transmembrane helix</keyword>
<dbReference type="AlphaFoldDB" id="A0A8H4BCE1"/>
<keyword evidence="1" id="KW-0472">Membrane</keyword>
<evidence type="ECO:0000313" key="2">
    <source>
        <dbReference type="EMBL" id="KAF1799628.1"/>
    </source>
</evidence>
<accession>A0A8H4BCE1</accession>
<proteinExistence type="predicted"/>
<keyword evidence="1" id="KW-0812">Transmembrane</keyword>
<dbReference type="Proteomes" id="UP000469890">
    <property type="component" value="Unassembled WGS sequence"/>
</dbReference>